<name>A0AAX2UKX4_9BACT</name>
<reference evidence="1 2" key="1">
    <citation type="submission" date="2019-05" db="EMBL/GenBank/DDBJ databases">
        <title>Draft genomes of eight strains of Campylobacter helveticus isolated from cats and a dog in New Zealand.</title>
        <authorList>
            <person name="Bojanic K."/>
            <person name="Midwinter A.C."/>
            <person name="Biggs P.J."/>
            <person name="Acke E."/>
            <person name="Cornelius A.J."/>
            <person name="Marshall J.C."/>
        </authorList>
    </citation>
    <scope>NUCLEOTIDE SEQUENCE [LARGE SCALE GENOMIC DNA]</scope>
    <source>
        <strain evidence="1 2">ACP123b</strain>
    </source>
</reference>
<comment type="caution">
    <text evidence="1">The sequence shown here is derived from an EMBL/GenBank/DDBJ whole genome shotgun (WGS) entry which is preliminary data.</text>
</comment>
<gene>
    <name evidence="1" type="ORF">FDW42_01560</name>
</gene>
<evidence type="ECO:0000313" key="1">
    <source>
        <dbReference type="EMBL" id="TNB58646.1"/>
    </source>
</evidence>
<dbReference type="KEGG" id="chv:CHELV3228_1135"/>
<protein>
    <recommendedName>
        <fullName evidence="3">EF-hand domain-containing protein</fullName>
    </recommendedName>
</protein>
<sequence length="339" mass="38890">MFAVAVNTFYKTQNEAVFSASKSERIKREITDFTPDKNVKNSVHFFSDDKEISLNLSDESIKLLKSHFDENDFLKLSNGNIGLSGKAAAFLDGWYKDIMINRDFLNSDRDKNGRIENNEHLTLKNSVKDEAENQDLSDSDDWITLREAKRTTGYVGNKISDKSLSIEELVNESIKSDRDFDGTITRLEYAAKGGTDMQGYTNWAVEALSDILKGDEKKKSITLVLDPYNQITPQWDGIEISVIKDFYEGRGVKTFNSFQISGTIIQEAKILEAELSEKEQLLNEFPEFRALIQNNPAITKEQLLKLKKQQKITQNYQHYQKQDLQNEFTQNFFKTDIKA</sequence>
<dbReference type="Proteomes" id="UP000306813">
    <property type="component" value="Unassembled WGS sequence"/>
</dbReference>
<proteinExistence type="predicted"/>
<evidence type="ECO:0008006" key="3">
    <source>
        <dbReference type="Google" id="ProtNLM"/>
    </source>
</evidence>
<dbReference type="AlphaFoldDB" id="A0AAX2UKX4"/>
<dbReference type="EMBL" id="VDBS01000015">
    <property type="protein sequence ID" value="TNB58646.1"/>
    <property type="molecule type" value="Genomic_DNA"/>
</dbReference>
<evidence type="ECO:0000313" key="2">
    <source>
        <dbReference type="Proteomes" id="UP000306813"/>
    </source>
</evidence>
<organism evidence="1 2">
    <name type="scientific">Campylobacter helveticus</name>
    <dbReference type="NCBI Taxonomy" id="28898"/>
    <lineage>
        <taxon>Bacteria</taxon>
        <taxon>Pseudomonadati</taxon>
        <taxon>Campylobacterota</taxon>
        <taxon>Epsilonproteobacteria</taxon>
        <taxon>Campylobacterales</taxon>
        <taxon>Campylobacteraceae</taxon>
        <taxon>Campylobacter</taxon>
    </lineage>
</organism>
<accession>A0AAX2UKX4</accession>